<protein>
    <submittedName>
        <fullName evidence="5">Uncharacterized protein</fullName>
    </submittedName>
</protein>
<sequence length="780" mass="86951">MKSVLIVGAGPAGLVAAKTLLQHGEGHKFKVSVYEAKDRVGGMWAAGEDEEGDKCSPDMRTNLSRLTVTFSDFPYREHPDPRMIPMFQKAFKLGEYLQSYAMMYISDGVIVCNRKVVSANYTHQEQGGLWKVVSAAFDGNTYVGQEYQESFDYLIVASGFFDKPRRSFSEKPTPNAWDDSGAKVIHSSEFRELEPLVNSGLNKRRVKQGNKTVLWRDPHVVVVVGGSISGCEAAASAAFQISDAKASPDLRNLRLANSVVYHVFNRPFYSLPRYLPVNPYHAATERHNVAPTFLPLDLLMYNLSRRGDDAIHASNGPMSADKAQKAHGFIQGLIGGDQQHLGRSELVHTPVAIDLPPLIGISDTYAAFVRSGIIVPVLGYADSVAQDSSRDHLYLTIDMKPREAGAAVLCAAEEKVKISNAHTVIEATGYQAHLDYLTNSVKRELEYDPDCPRMPFLLQRGSIFSDKVPAIAFIGFYEGPFWGIMELQARLVAQKWAPLDGSHPPAFNYDAAETRNTREAMKKRDLDVPQFWMGDYVGMMEELARSTGMERNDNGFDGQNGPVYPGRYTDVPDNVQKLLLQSQTESKFVAAAVFNGLQGAWRMRRDITSDGPHSTIGTFHGIAYFHPRTPTDSDFAAEYLNIEECLWTSDAGLESPETPRDVYRYNEMTDTLSSYNVDRYSGKNPKTTGDHFITWTFKHPGEDGVGWLATGVHHGRKHTCHAIAEFQFKGANLEAFHIKYRANVECTDVQYMEEAWYEQYVTPPERDISKDLQSAPGSAL</sequence>
<evidence type="ECO:0000256" key="4">
    <source>
        <dbReference type="ARBA" id="ARBA00023002"/>
    </source>
</evidence>
<dbReference type="Proteomes" id="UP000481861">
    <property type="component" value="Unassembled WGS sequence"/>
</dbReference>
<evidence type="ECO:0000256" key="1">
    <source>
        <dbReference type="ARBA" id="ARBA00009183"/>
    </source>
</evidence>
<dbReference type="Pfam" id="PF00743">
    <property type="entry name" value="FMO-like"/>
    <property type="match status" value="1"/>
</dbReference>
<dbReference type="InterPro" id="IPR050346">
    <property type="entry name" value="FMO-like"/>
</dbReference>
<reference evidence="5 6" key="1">
    <citation type="submission" date="2020-01" db="EMBL/GenBank/DDBJ databases">
        <authorList>
            <consortium name="DOE Joint Genome Institute"/>
            <person name="Haridas S."/>
            <person name="Albert R."/>
            <person name="Binder M."/>
            <person name="Bloem J."/>
            <person name="Labutti K."/>
            <person name="Salamov A."/>
            <person name="Andreopoulos B."/>
            <person name="Baker S.E."/>
            <person name="Barry K."/>
            <person name="Bills G."/>
            <person name="Bluhm B.H."/>
            <person name="Cannon C."/>
            <person name="Castanera R."/>
            <person name="Culley D.E."/>
            <person name="Daum C."/>
            <person name="Ezra D."/>
            <person name="Gonzalez J.B."/>
            <person name="Henrissat B."/>
            <person name="Kuo A."/>
            <person name="Liang C."/>
            <person name="Lipzen A."/>
            <person name="Lutzoni F."/>
            <person name="Magnuson J."/>
            <person name="Mondo S."/>
            <person name="Nolan M."/>
            <person name="Ohm R."/>
            <person name="Pangilinan J."/>
            <person name="Park H.-J.H."/>
            <person name="Ramirez L."/>
            <person name="Alfaro M."/>
            <person name="Sun H."/>
            <person name="Tritt A."/>
            <person name="Yoshinaga Y."/>
            <person name="Zwiers L.-H.L."/>
            <person name="Turgeon B.G."/>
            <person name="Goodwin S.B."/>
            <person name="Spatafora J.W."/>
            <person name="Crous P.W."/>
            <person name="Grigoriev I.V."/>
        </authorList>
    </citation>
    <scope>NUCLEOTIDE SEQUENCE [LARGE SCALE GENOMIC DNA]</scope>
    <source>
        <strain evidence="5 6">CBS 611.86</strain>
    </source>
</reference>
<keyword evidence="4" id="KW-0560">Oxidoreductase</keyword>
<dbReference type="AlphaFoldDB" id="A0A7C8ME53"/>
<name>A0A7C8ME53_9PLEO</name>
<dbReference type="GO" id="GO:0050661">
    <property type="term" value="F:NADP binding"/>
    <property type="evidence" value="ECO:0007669"/>
    <property type="project" value="InterPro"/>
</dbReference>
<dbReference type="SUPFAM" id="SSF51905">
    <property type="entry name" value="FAD/NAD(P)-binding domain"/>
    <property type="match status" value="1"/>
</dbReference>
<evidence type="ECO:0000313" key="5">
    <source>
        <dbReference type="EMBL" id="KAF2876158.1"/>
    </source>
</evidence>
<organism evidence="5 6">
    <name type="scientific">Massariosphaeria phaeospora</name>
    <dbReference type="NCBI Taxonomy" id="100035"/>
    <lineage>
        <taxon>Eukaryota</taxon>
        <taxon>Fungi</taxon>
        <taxon>Dikarya</taxon>
        <taxon>Ascomycota</taxon>
        <taxon>Pezizomycotina</taxon>
        <taxon>Dothideomycetes</taxon>
        <taxon>Pleosporomycetidae</taxon>
        <taxon>Pleosporales</taxon>
        <taxon>Pleosporales incertae sedis</taxon>
        <taxon>Massariosphaeria</taxon>
    </lineage>
</organism>
<dbReference type="EMBL" id="JAADJZ010000003">
    <property type="protein sequence ID" value="KAF2876158.1"/>
    <property type="molecule type" value="Genomic_DNA"/>
</dbReference>
<proteinExistence type="inferred from homology"/>
<evidence type="ECO:0000256" key="3">
    <source>
        <dbReference type="ARBA" id="ARBA00022827"/>
    </source>
</evidence>
<comment type="similarity">
    <text evidence="1">Belongs to the FMO family.</text>
</comment>
<dbReference type="InterPro" id="IPR036188">
    <property type="entry name" value="FAD/NAD-bd_sf"/>
</dbReference>
<keyword evidence="3" id="KW-0274">FAD</keyword>
<dbReference type="PRINTS" id="PR00368">
    <property type="entry name" value="FADPNR"/>
</dbReference>
<dbReference type="GO" id="GO:0050660">
    <property type="term" value="F:flavin adenine dinucleotide binding"/>
    <property type="evidence" value="ECO:0007669"/>
    <property type="project" value="InterPro"/>
</dbReference>
<keyword evidence="2" id="KW-0285">Flavoprotein</keyword>
<dbReference type="OrthoDB" id="66881at2759"/>
<accession>A0A7C8ME53</accession>
<dbReference type="PANTHER" id="PTHR23023">
    <property type="entry name" value="DIMETHYLANILINE MONOOXYGENASE"/>
    <property type="match status" value="1"/>
</dbReference>
<keyword evidence="6" id="KW-1185">Reference proteome</keyword>
<evidence type="ECO:0000256" key="2">
    <source>
        <dbReference type="ARBA" id="ARBA00022630"/>
    </source>
</evidence>
<evidence type="ECO:0000313" key="6">
    <source>
        <dbReference type="Proteomes" id="UP000481861"/>
    </source>
</evidence>
<dbReference type="Gene3D" id="3.50.50.60">
    <property type="entry name" value="FAD/NAD(P)-binding domain"/>
    <property type="match status" value="1"/>
</dbReference>
<gene>
    <name evidence="5" type="ORF">BDV95DRAFT_602174</name>
</gene>
<dbReference type="InterPro" id="IPR020946">
    <property type="entry name" value="Flavin_mOase-like"/>
</dbReference>
<comment type="caution">
    <text evidence="5">The sequence shown here is derived from an EMBL/GenBank/DDBJ whole genome shotgun (WGS) entry which is preliminary data.</text>
</comment>
<dbReference type="GO" id="GO:0004499">
    <property type="term" value="F:N,N-dimethylaniline monooxygenase activity"/>
    <property type="evidence" value="ECO:0007669"/>
    <property type="project" value="InterPro"/>
</dbReference>